<dbReference type="KEGG" id="dvv:114338191"/>
<keyword evidence="2" id="KW-1003">Cell membrane</keyword>
<dbReference type="FunFam" id="2.60.40.60:FF:000020">
    <property type="entry name" value="Dachsous cadherin-related 1b"/>
    <property type="match status" value="1"/>
</dbReference>
<dbReference type="GO" id="GO:0060429">
    <property type="term" value="P:epithelium development"/>
    <property type="evidence" value="ECO:0007669"/>
    <property type="project" value="UniProtKB-ARBA"/>
</dbReference>
<feature type="transmembrane region" description="Helical" evidence="14">
    <location>
        <begin position="12"/>
        <end position="30"/>
    </location>
</feature>
<evidence type="ECO:0000256" key="2">
    <source>
        <dbReference type="ARBA" id="ARBA00022475"/>
    </source>
</evidence>
<feature type="domain" description="Cadherin" evidence="15">
    <location>
        <begin position="593"/>
        <end position="694"/>
    </location>
</feature>
<dbReference type="SUPFAM" id="SSF49313">
    <property type="entry name" value="Cadherin-like"/>
    <property type="match status" value="5"/>
</dbReference>
<keyword evidence="7 12" id="KW-0106">Calcium</keyword>
<accession>A0A6P7GDM9</accession>
<evidence type="ECO:0000313" key="16">
    <source>
        <dbReference type="RefSeq" id="XP_028144582.1"/>
    </source>
</evidence>
<feature type="transmembrane region" description="Helical" evidence="14">
    <location>
        <begin position="799"/>
        <end position="823"/>
    </location>
</feature>
<dbReference type="GO" id="GO:0009653">
    <property type="term" value="P:anatomical structure morphogenesis"/>
    <property type="evidence" value="ECO:0007669"/>
    <property type="project" value="UniProtKB-ARBA"/>
</dbReference>
<evidence type="ECO:0000256" key="13">
    <source>
        <dbReference type="SAM" id="MobiDB-lite"/>
    </source>
</evidence>
<feature type="domain" description="Cadherin" evidence="15">
    <location>
        <begin position="376"/>
        <end position="485"/>
    </location>
</feature>
<keyword evidence="6" id="KW-0677">Repeat</keyword>
<dbReference type="InParanoid" id="A0A6P7GDM9"/>
<evidence type="ECO:0000256" key="5">
    <source>
        <dbReference type="ARBA" id="ARBA00022729"/>
    </source>
</evidence>
<dbReference type="InterPro" id="IPR015919">
    <property type="entry name" value="Cadherin-like_sf"/>
</dbReference>
<dbReference type="GO" id="GO:0005886">
    <property type="term" value="C:plasma membrane"/>
    <property type="evidence" value="ECO:0007669"/>
    <property type="project" value="UniProtKB-SubCell"/>
</dbReference>
<feature type="compositionally biased region" description="Basic and acidic residues" evidence="13">
    <location>
        <begin position="1306"/>
        <end position="1317"/>
    </location>
</feature>
<feature type="domain" description="Cadherin" evidence="15">
    <location>
        <begin position="259"/>
        <end position="375"/>
    </location>
</feature>
<dbReference type="Pfam" id="PF00028">
    <property type="entry name" value="Cadherin"/>
    <property type="match status" value="1"/>
</dbReference>
<feature type="region of interest" description="Disordered" evidence="13">
    <location>
        <begin position="882"/>
        <end position="910"/>
    </location>
</feature>
<dbReference type="InterPro" id="IPR002126">
    <property type="entry name" value="Cadherin-like_dom"/>
</dbReference>
<dbReference type="OrthoDB" id="8188793at2759"/>
<dbReference type="PANTHER" id="PTHR24026">
    <property type="entry name" value="FAT ATYPICAL CADHERIN-RELATED"/>
    <property type="match status" value="1"/>
</dbReference>
<keyword evidence="11" id="KW-0325">Glycoprotein</keyword>
<dbReference type="RefSeq" id="XP_028144582.1">
    <property type="nucleotide sequence ID" value="XM_028288781.1"/>
</dbReference>
<comment type="subcellular location">
    <subcellularLocation>
        <location evidence="1">Cell membrane</location>
        <topology evidence="1">Single-pass type I membrane protein</topology>
    </subcellularLocation>
</comment>
<evidence type="ECO:0000259" key="15">
    <source>
        <dbReference type="PROSITE" id="PS50268"/>
    </source>
</evidence>
<keyword evidence="3 14" id="KW-0812">Transmembrane</keyword>
<evidence type="ECO:0000256" key="10">
    <source>
        <dbReference type="ARBA" id="ARBA00023136"/>
    </source>
</evidence>
<dbReference type="Gene3D" id="2.60.40.60">
    <property type="entry name" value="Cadherins"/>
    <property type="match status" value="5"/>
</dbReference>
<sequence>MTIKESREKNRVFHFAMRCWLLLMCGPFLATTRPSFDSSALLRDVLVPADAAVGSVFYRLRASDPTFDYPLEFHVAGQSSIVGVESLNCSRFNSVCQANLIIKKRLEANRFYDFTIETRNQRGETSLLDCSFRATNATTPLEKIFPGAPSLLSISESARRNTELGTIRAMGNPRLPRSALLELWGSPEFGLHQKLVTEKDAEGTVVLLSSLDYEKKTVHHLTILANDPWTNMAEDTRNIAGWPLLISVLDEQDTPPVFTIAPPTTTLSPNLSSGDLILRVHAEDGDRGNPRDIRYGLVPDKNPFVTFFSIDETTGELRLARPLSEILSISHTGQPILLTVVAEEVRSNPKEAPAQSTTVQLALIPPGVTAGTPTFGAIEYNALLDENSPIGTVLDLPQAEISIQPGDVVTLELLNNNGTFEINPKVVESNTKFQISVRNPKYLDYDERQSVECYIIAKEISAGNYTAKAKLTVLLNDVNDNPPKFSKDKYYGTVQEHAKVGTHVLVVEAIDIDKNPNSKIQYTKLTGKGSELFNLDSDTGLITVADPIKLDAEETPLITLKVEAADDNGEGLKANSTVEIKLVDINDNPPIFEKEVYEFILKPDRTGFTSPAFIKATDKDISPPNNEIHYEIINLPENLYIDEASGELLVTKIYDIDDIVTLRARAWDGGVPRLYNESEIRVYPPEGQSRKMVFIVPGSNPDKLIIADTLRTLTGGKVAIDRIRPYTGYEPGATYVTHDDDKDRSVVEATVTFSKGSVVDLDEITKIINQKVEEHRVKEVEKEKEREIIKIQESSSTNLTWLLILFIVLLLLAILIMLICCLCRPCPLYHYYTFYRNRKETPSVEKIEKVRIIGAGEGRDSKSVQVAEWFGRKEAWTPDQDVEAESLRRHEVDRGSDQGGVKRAAMQRQSEVQHEPLRDQYYIREGNADILRLITRGGEPQRGMNMATEQQYMASDTGKDILMRRYIEQQQADLRSQVLLPNAVRAQSEHELLEASLRQQNALLRQILLDRERDLRLETQSLPAGTQTDQDAGTQTEPELLKPPKREIRSDNDQSEYSDEEDELAIIKARAKRRNGRKTHIKRKIKTPIQEEVELEIEHPHKEIDRYIESRVSEVRQKRAPSETMSIDTYSSKSELKKEVLEELLASLEQSFDSDSGEYHRKKERLKYLLKKDIFSDDSLEISGKSDEKASTDSSKQRYHSEIDLRAISSRNRRKSSDSSIRPSKLKSRSQMDLSQISGSKKSKSSARKINGGPRYMDWYKKSDETKSKNKEVQEGRKKEAKKEAKDSKNSGTKPAVSSRLLMDTESSKNKKVDNKKNSVGPDHPLLQHSEYRFEGPYFAAPNQPPKKPEEDNDSGIALTKPPIAQKKSVFTIAYDDMHTNQLRADDSVTSP</sequence>
<dbReference type="CDD" id="cd11304">
    <property type="entry name" value="Cadherin_repeat"/>
    <property type="match status" value="5"/>
</dbReference>
<evidence type="ECO:0000256" key="9">
    <source>
        <dbReference type="ARBA" id="ARBA00022989"/>
    </source>
</evidence>
<dbReference type="PROSITE" id="PS00232">
    <property type="entry name" value="CADHERIN_1"/>
    <property type="match status" value="2"/>
</dbReference>
<feature type="domain" description="Cadherin" evidence="15">
    <location>
        <begin position="486"/>
        <end position="592"/>
    </location>
</feature>
<gene>
    <name evidence="16" type="primary">LOC114338191</name>
</gene>
<keyword evidence="5" id="KW-0732">Signal</keyword>
<keyword evidence="8" id="KW-0130">Cell adhesion</keyword>
<dbReference type="FunFam" id="2.60.40.60:FF:000289">
    <property type="entry name" value="cadherin-86C isoform X2"/>
    <property type="match status" value="1"/>
</dbReference>
<evidence type="ECO:0000256" key="1">
    <source>
        <dbReference type="ARBA" id="ARBA00004251"/>
    </source>
</evidence>
<keyword evidence="10 14" id="KW-0472">Membrane</keyword>
<reference evidence="16" key="1">
    <citation type="submission" date="2025-08" db="UniProtKB">
        <authorList>
            <consortium name="RefSeq"/>
        </authorList>
    </citation>
    <scope>IDENTIFICATION</scope>
    <source>
        <tissue evidence="16">Whole insect</tissue>
    </source>
</reference>
<evidence type="ECO:0000256" key="4">
    <source>
        <dbReference type="ARBA" id="ARBA00022723"/>
    </source>
</evidence>
<evidence type="ECO:0000256" key="14">
    <source>
        <dbReference type="SAM" id="Phobius"/>
    </source>
</evidence>
<feature type="region of interest" description="Disordered" evidence="13">
    <location>
        <begin position="1019"/>
        <end position="1062"/>
    </location>
</feature>
<evidence type="ECO:0000256" key="8">
    <source>
        <dbReference type="ARBA" id="ARBA00022889"/>
    </source>
</evidence>
<dbReference type="PANTHER" id="PTHR24026:SF96">
    <property type="entry name" value="CADHERIN-86C"/>
    <property type="match status" value="1"/>
</dbReference>
<evidence type="ECO:0000256" key="12">
    <source>
        <dbReference type="PROSITE-ProRule" id="PRU00043"/>
    </source>
</evidence>
<dbReference type="GO" id="GO:0005509">
    <property type="term" value="F:calcium ion binding"/>
    <property type="evidence" value="ECO:0007669"/>
    <property type="project" value="UniProtKB-UniRule"/>
</dbReference>
<feature type="domain" description="Cadherin" evidence="15">
    <location>
        <begin position="189"/>
        <end position="258"/>
    </location>
</feature>
<feature type="region of interest" description="Disordered" evidence="13">
    <location>
        <begin position="1181"/>
        <end position="1363"/>
    </location>
</feature>
<feature type="compositionally biased region" description="Low complexity" evidence="13">
    <location>
        <begin position="1024"/>
        <end position="1036"/>
    </location>
</feature>
<dbReference type="PROSITE" id="PS50268">
    <property type="entry name" value="CADHERIN_2"/>
    <property type="match status" value="5"/>
</dbReference>
<evidence type="ECO:0000256" key="11">
    <source>
        <dbReference type="ARBA" id="ARBA00023180"/>
    </source>
</evidence>
<dbReference type="InterPro" id="IPR020894">
    <property type="entry name" value="Cadherin_CS"/>
</dbReference>
<organism evidence="16">
    <name type="scientific">Diabrotica virgifera virgifera</name>
    <name type="common">western corn rootworm</name>
    <dbReference type="NCBI Taxonomy" id="50390"/>
    <lineage>
        <taxon>Eukaryota</taxon>
        <taxon>Metazoa</taxon>
        <taxon>Ecdysozoa</taxon>
        <taxon>Arthropoda</taxon>
        <taxon>Hexapoda</taxon>
        <taxon>Insecta</taxon>
        <taxon>Pterygota</taxon>
        <taxon>Neoptera</taxon>
        <taxon>Endopterygota</taxon>
        <taxon>Coleoptera</taxon>
        <taxon>Polyphaga</taxon>
        <taxon>Cucujiformia</taxon>
        <taxon>Chrysomeloidea</taxon>
        <taxon>Chrysomelidae</taxon>
        <taxon>Galerucinae</taxon>
        <taxon>Diabroticina</taxon>
        <taxon>Diabroticites</taxon>
        <taxon>Diabrotica</taxon>
    </lineage>
</organism>
<keyword evidence="9 14" id="KW-1133">Transmembrane helix</keyword>
<evidence type="ECO:0000256" key="6">
    <source>
        <dbReference type="ARBA" id="ARBA00022737"/>
    </source>
</evidence>
<evidence type="ECO:0000256" key="3">
    <source>
        <dbReference type="ARBA" id="ARBA00022692"/>
    </source>
</evidence>
<evidence type="ECO:0000256" key="7">
    <source>
        <dbReference type="ARBA" id="ARBA00022837"/>
    </source>
</evidence>
<keyword evidence="4" id="KW-0479">Metal-binding</keyword>
<name>A0A6P7GDM9_DIAVI</name>
<feature type="compositionally biased region" description="Basic and acidic residues" evidence="13">
    <location>
        <begin position="1258"/>
        <end position="1289"/>
    </location>
</feature>
<dbReference type="SMART" id="SM00112">
    <property type="entry name" value="CA"/>
    <property type="match status" value="4"/>
</dbReference>
<dbReference type="PRINTS" id="PR00205">
    <property type="entry name" value="CADHERIN"/>
</dbReference>
<protein>
    <submittedName>
        <fullName evidence="16">Cadherin-86C</fullName>
    </submittedName>
</protein>
<feature type="compositionally biased region" description="Basic and acidic residues" evidence="13">
    <location>
        <begin position="885"/>
        <end position="896"/>
    </location>
</feature>
<proteinExistence type="predicted"/>
<feature type="compositionally biased region" description="Basic and acidic residues" evidence="13">
    <location>
        <begin position="1039"/>
        <end position="1052"/>
    </location>
</feature>
<feature type="compositionally biased region" description="Basic and acidic residues" evidence="13">
    <location>
        <begin position="1184"/>
        <end position="1205"/>
    </location>
</feature>
<feature type="compositionally biased region" description="Acidic residues" evidence="13">
    <location>
        <begin position="1053"/>
        <end position="1062"/>
    </location>
</feature>
<dbReference type="GO" id="GO:0007156">
    <property type="term" value="P:homophilic cell adhesion via plasma membrane adhesion molecules"/>
    <property type="evidence" value="ECO:0007669"/>
    <property type="project" value="InterPro"/>
</dbReference>